<proteinExistence type="predicted"/>
<dbReference type="RefSeq" id="WP_126307540.1">
    <property type="nucleotide sequence ID" value="NZ_AP018449.1"/>
</dbReference>
<dbReference type="EMBL" id="AP018449">
    <property type="protein sequence ID" value="BBB90682.1"/>
    <property type="molecule type" value="Genomic_DNA"/>
</dbReference>
<keyword evidence="2" id="KW-1185">Reference proteome</keyword>
<name>A0A348AHY4_9FIRM</name>
<dbReference type="Proteomes" id="UP000276437">
    <property type="component" value="Chromosome"/>
</dbReference>
<reference evidence="1 2" key="1">
    <citation type="journal article" date="2018" name="Int. J. Syst. Evol. Microbiol.">
        <title>Methylomusa anaerophila gen. nov., sp. nov., an anaerobic methanol-utilizing bacterium isolated from a microbial fuel cell.</title>
        <authorList>
            <person name="Amano N."/>
            <person name="Yamamuro A."/>
            <person name="Miyahara M."/>
            <person name="Kouzuma A."/>
            <person name="Abe T."/>
            <person name="Watanabe K."/>
        </authorList>
    </citation>
    <scope>NUCLEOTIDE SEQUENCE [LARGE SCALE GENOMIC DNA]</scope>
    <source>
        <strain evidence="1 2">MMFC1</strain>
    </source>
</reference>
<dbReference type="AlphaFoldDB" id="A0A348AHY4"/>
<sequence>MSVMPFFRKIRHTDKSVNILEPKKNRSDAQLQKCLNCENLCLHCIKDLCGLTGKPEASSYRLLYVTDGNIQLRLPIHNVARRLTKGELILIPDQLTFAVESENNCAASFLVKNVSTVPDKSVSSKKLRFKCSYKRSCAS</sequence>
<dbReference type="OrthoDB" id="9906900at2"/>
<evidence type="ECO:0000313" key="1">
    <source>
        <dbReference type="EMBL" id="BBB90682.1"/>
    </source>
</evidence>
<evidence type="ECO:0000313" key="2">
    <source>
        <dbReference type="Proteomes" id="UP000276437"/>
    </source>
</evidence>
<accession>A0A348AHY4</accession>
<dbReference type="KEGG" id="mana:MAMMFC1_01343"/>
<protein>
    <submittedName>
        <fullName evidence="1">Uncharacterized protein</fullName>
    </submittedName>
</protein>
<organism evidence="1 2">
    <name type="scientific">Methylomusa anaerophila</name>
    <dbReference type="NCBI Taxonomy" id="1930071"/>
    <lineage>
        <taxon>Bacteria</taxon>
        <taxon>Bacillati</taxon>
        <taxon>Bacillota</taxon>
        <taxon>Negativicutes</taxon>
        <taxon>Selenomonadales</taxon>
        <taxon>Sporomusaceae</taxon>
        <taxon>Methylomusa</taxon>
    </lineage>
</organism>
<gene>
    <name evidence="1" type="ORF">MAMMFC1_01343</name>
</gene>